<accession>A0AAV7K636</accession>
<keyword evidence="3" id="KW-0342">GTP-binding</keyword>
<dbReference type="SMART" id="SM00175">
    <property type="entry name" value="RAB"/>
    <property type="match status" value="1"/>
</dbReference>
<gene>
    <name evidence="7" type="ORF">LOD99_16010</name>
</gene>
<dbReference type="SMART" id="SM00173">
    <property type="entry name" value="RAS"/>
    <property type="match status" value="1"/>
</dbReference>
<dbReference type="Gene3D" id="3.40.50.300">
    <property type="entry name" value="P-loop containing nucleotide triphosphate hydrolases"/>
    <property type="match status" value="1"/>
</dbReference>
<dbReference type="CDD" id="cd00154">
    <property type="entry name" value="Rab"/>
    <property type="match status" value="1"/>
</dbReference>
<dbReference type="Pfam" id="PF00071">
    <property type="entry name" value="Ras"/>
    <property type="match status" value="1"/>
</dbReference>
<keyword evidence="2" id="KW-0547">Nucleotide-binding</keyword>
<dbReference type="SMART" id="SM00174">
    <property type="entry name" value="RHO"/>
    <property type="match status" value="1"/>
</dbReference>
<sequence>MAGREGRKSSKNRPTTNPAPPCTLKLLMIGNIHTGKSSLVRNYCSKDSETDYNTSEIETHSIGLLDCMDKTLDINGQEVTLEIWDTAGTETYDSITANYYRGADGVCLTYSIIDNKSFDLLNVWMSRVHENTRLHTPVMLLGTKSDLEEGREVEKHRAQSYANEQEDIRYFFEVSIKNKDTIDQAMFEFSKFLIRNHSHEDQTSQVKTNTNQGCCH</sequence>
<comment type="caution">
    <text evidence="7">The sequence shown here is derived from an EMBL/GenBank/DDBJ whole genome shotgun (WGS) entry which is preliminary data.</text>
</comment>
<evidence type="ECO:0000313" key="8">
    <source>
        <dbReference type="Proteomes" id="UP001165289"/>
    </source>
</evidence>
<dbReference type="NCBIfam" id="TIGR00231">
    <property type="entry name" value="small_GTP"/>
    <property type="match status" value="1"/>
</dbReference>
<dbReference type="PRINTS" id="PR00449">
    <property type="entry name" value="RASTRNSFRMNG"/>
</dbReference>
<proteinExistence type="inferred from homology"/>
<feature type="region of interest" description="Disordered" evidence="6">
    <location>
        <begin position="1"/>
        <end position="21"/>
    </location>
</feature>
<evidence type="ECO:0000256" key="1">
    <source>
        <dbReference type="ARBA" id="ARBA00006270"/>
    </source>
</evidence>
<dbReference type="PROSITE" id="PS51419">
    <property type="entry name" value="RAB"/>
    <property type="match status" value="1"/>
</dbReference>
<evidence type="ECO:0000256" key="5">
    <source>
        <dbReference type="ARBA" id="ARBA00023289"/>
    </source>
</evidence>
<keyword evidence="8" id="KW-1185">Reference proteome</keyword>
<keyword evidence="5" id="KW-0636">Prenylation</keyword>
<dbReference type="PANTHER" id="PTHR47980">
    <property type="entry name" value="LD44762P"/>
    <property type="match status" value="1"/>
</dbReference>
<evidence type="ECO:0000256" key="3">
    <source>
        <dbReference type="ARBA" id="ARBA00023134"/>
    </source>
</evidence>
<dbReference type="InterPro" id="IPR001806">
    <property type="entry name" value="Small_GTPase"/>
</dbReference>
<dbReference type="EMBL" id="JAKMXF010000133">
    <property type="protein sequence ID" value="KAI6656706.1"/>
    <property type="molecule type" value="Genomic_DNA"/>
</dbReference>
<reference evidence="7 8" key="1">
    <citation type="journal article" date="2023" name="BMC Biol.">
        <title>The compact genome of the sponge Oopsacas minuta (Hexactinellida) is lacking key metazoan core genes.</title>
        <authorList>
            <person name="Santini S."/>
            <person name="Schenkelaars Q."/>
            <person name="Jourda C."/>
            <person name="Duchesne M."/>
            <person name="Belahbib H."/>
            <person name="Rocher C."/>
            <person name="Selva M."/>
            <person name="Riesgo A."/>
            <person name="Vervoort M."/>
            <person name="Leys S.P."/>
            <person name="Kodjabachian L."/>
            <person name="Le Bivic A."/>
            <person name="Borchiellini C."/>
            <person name="Claverie J.M."/>
            <person name="Renard E."/>
        </authorList>
    </citation>
    <scope>NUCLEOTIDE SEQUENCE [LARGE SCALE GENOMIC DNA]</scope>
    <source>
        <strain evidence="7">SPO-2</strain>
    </source>
</reference>
<name>A0AAV7K636_9METZ</name>
<dbReference type="FunFam" id="3.40.50.300:FF:001447">
    <property type="entry name" value="Ras-related protein Rab-1B"/>
    <property type="match status" value="1"/>
</dbReference>
<dbReference type="InterPro" id="IPR050305">
    <property type="entry name" value="Small_GTPase_Rab"/>
</dbReference>
<dbReference type="PROSITE" id="PS51421">
    <property type="entry name" value="RAS"/>
    <property type="match status" value="1"/>
</dbReference>
<dbReference type="AlphaFoldDB" id="A0AAV7K636"/>
<dbReference type="GO" id="GO:0003924">
    <property type="term" value="F:GTPase activity"/>
    <property type="evidence" value="ECO:0007669"/>
    <property type="project" value="InterPro"/>
</dbReference>
<evidence type="ECO:0000256" key="4">
    <source>
        <dbReference type="ARBA" id="ARBA00023288"/>
    </source>
</evidence>
<dbReference type="Proteomes" id="UP001165289">
    <property type="component" value="Unassembled WGS sequence"/>
</dbReference>
<evidence type="ECO:0000256" key="2">
    <source>
        <dbReference type="ARBA" id="ARBA00022741"/>
    </source>
</evidence>
<evidence type="ECO:0000256" key="6">
    <source>
        <dbReference type="SAM" id="MobiDB-lite"/>
    </source>
</evidence>
<evidence type="ECO:0000313" key="7">
    <source>
        <dbReference type="EMBL" id="KAI6656706.1"/>
    </source>
</evidence>
<dbReference type="InterPro" id="IPR027417">
    <property type="entry name" value="P-loop_NTPase"/>
</dbReference>
<dbReference type="SUPFAM" id="SSF52540">
    <property type="entry name" value="P-loop containing nucleoside triphosphate hydrolases"/>
    <property type="match status" value="1"/>
</dbReference>
<comment type="similarity">
    <text evidence="1">Belongs to the small GTPase superfamily. Rab family.</text>
</comment>
<organism evidence="7 8">
    <name type="scientific">Oopsacas minuta</name>
    <dbReference type="NCBI Taxonomy" id="111878"/>
    <lineage>
        <taxon>Eukaryota</taxon>
        <taxon>Metazoa</taxon>
        <taxon>Porifera</taxon>
        <taxon>Hexactinellida</taxon>
        <taxon>Hexasterophora</taxon>
        <taxon>Lyssacinosida</taxon>
        <taxon>Leucopsacidae</taxon>
        <taxon>Oopsacas</taxon>
    </lineage>
</organism>
<protein>
    <submittedName>
        <fullName evidence="7">Ras-related protein Rab-13 isoform X1</fullName>
    </submittedName>
</protein>
<keyword evidence="4" id="KW-0449">Lipoprotein</keyword>
<dbReference type="GO" id="GO:0005525">
    <property type="term" value="F:GTP binding"/>
    <property type="evidence" value="ECO:0007669"/>
    <property type="project" value="UniProtKB-KW"/>
</dbReference>
<dbReference type="InterPro" id="IPR005225">
    <property type="entry name" value="Small_GTP-bd"/>
</dbReference>